<dbReference type="Pfam" id="PF00644">
    <property type="entry name" value="PARP"/>
    <property type="match status" value="1"/>
</dbReference>
<dbReference type="InterPro" id="IPR050800">
    <property type="entry name" value="ARTD/PARP"/>
</dbReference>
<dbReference type="SUPFAM" id="SSF142921">
    <property type="entry name" value="WGR domain-like"/>
    <property type="match status" value="1"/>
</dbReference>
<evidence type="ECO:0000256" key="2">
    <source>
        <dbReference type="ARBA" id="ARBA00022676"/>
    </source>
</evidence>
<gene>
    <name evidence="20" type="ORF">LshimejAT787_0308560</name>
</gene>
<keyword evidence="12" id="KW-0539">Nucleus</keyword>
<dbReference type="FunFam" id="1.20.142.10:FF:000002">
    <property type="entry name" value="Poly [ADP-ribose] polymerase"/>
    <property type="match status" value="1"/>
</dbReference>
<dbReference type="SUPFAM" id="SSF47587">
    <property type="entry name" value="Domain of poly(ADP-ribose) polymerase"/>
    <property type="match status" value="1"/>
</dbReference>
<feature type="domain" description="WGR" evidence="19">
    <location>
        <begin position="120"/>
        <end position="219"/>
    </location>
</feature>
<keyword evidence="8" id="KW-0863">Zinc-finger</keyword>
<dbReference type="CDD" id="cd01437">
    <property type="entry name" value="parp_like"/>
    <property type="match status" value="1"/>
</dbReference>
<dbReference type="Proteomes" id="UP001063166">
    <property type="component" value="Unassembled WGS sequence"/>
</dbReference>
<evidence type="ECO:0000256" key="13">
    <source>
        <dbReference type="ARBA" id="ARBA00024347"/>
    </source>
</evidence>
<comment type="caution">
    <text evidence="20">The sequence shown here is derived from an EMBL/GenBank/DDBJ whole genome shotgun (WGS) entry which is preliminary data.</text>
</comment>
<keyword evidence="11" id="KW-0238">DNA-binding</keyword>
<keyword evidence="2 15" id="KW-0328">Glycosyltransferase</keyword>
<evidence type="ECO:0000256" key="16">
    <source>
        <dbReference type="SAM" id="MobiDB-lite"/>
    </source>
</evidence>
<dbReference type="InterPro" id="IPR036930">
    <property type="entry name" value="WGR_dom_sf"/>
</dbReference>
<dbReference type="GO" id="GO:0006302">
    <property type="term" value="P:double-strand break repair"/>
    <property type="evidence" value="ECO:0007669"/>
    <property type="project" value="TreeGrafter"/>
</dbReference>
<evidence type="ECO:0000256" key="14">
    <source>
        <dbReference type="ARBA" id="ARBA00033987"/>
    </source>
</evidence>
<keyword evidence="3 15" id="KW-0808">Transferase</keyword>
<organism evidence="20 21">
    <name type="scientific">Lyophyllum shimeji</name>
    <name type="common">Hon-shimeji</name>
    <name type="synonym">Tricholoma shimeji</name>
    <dbReference type="NCBI Taxonomy" id="47721"/>
    <lineage>
        <taxon>Eukaryota</taxon>
        <taxon>Fungi</taxon>
        <taxon>Dikarya</taxon>
        <taxon>Basidiomycota</taxon>
        <taxon>Agaricomycotina</taxon>
        <taxon>Agaricomycetes</taxon>
        <taxon>Agaricomycetidae</taxon>
        <taxon>Agaricales</taxon>
        <taxon>Tricholomatineae</taxon>
        <taxon>Lyophyllaceae</taxon>
        <taxon>Lyophyllum</taxon>
    </lineage>
</organism>
<sequence length="620" mass="67497">MPPRKKATDGSAAAPTRSSARTKAAAAAASAPPPPAAAAAPAKPKSKRARANSASDDDAPTTKPASKKAKKAKAQDDDAEDDQDDAADAADAKPDEPKKMVTVIKRGAAPVDPMSGKVDTHLVYVNGQGVWDAMLNQTDVSGYENKNKFYVLQLLHPAHSNAHCYLYTRWGRVGENGQSQTKGPWPPATAIAEFKKQFKAKAAVDWEKRVGMVPKKGKYTWLERDYADDEADEKAGSSKEPAVIPDSKLEPEIQDLCRLIFSTSLIDAHLSSMNYDARKLPLGKLAKSTILNGFSALKQLAEVIEQPNGDLVKQYGNPRTACENLTSAYYSIIPHDFGRQRPTVINTPDLLKKELDLVDALGDMEVASKLISSSNALSDDQGNALNPLDANFRSLGLTSMAPVQKDSQEFTTLEGYVRDTHGATHSHLRVTITHAYRVERASETEAWNAKGFGELEAGERLLLWHGSRTTNFAGILKQGLRIAPPEAPVTGYMFGKGVYFADMMSKSANYCYAHLSDNTGLLLLCEVAAKPFHELTNASYDADQQCKANTKLATKGIGRTQPVDWKDAGEALDNDELVGCHMPAGPGKDVSPPNVYLQYNEYIVYDPAQIRLKYLLMVKM</sequence>
<dbReference type="PROSITE" id="PS51060">
    <property type="entry name" value="PARP_ALPHA_HD"/>
    <property type="match status" value="1"/>
</dbReference>
<feature type="compositionally biased region" description="Acidic residues" evidence="16">
    <location>
        <begin position="77"/>
        <end position="88"/>
    </location>
</feature>
<keyword evidence="4" id="KW-0548">Nucleotidyltransferase</keyword>
<comment type="subcellular location">
    <subcellularLocation>
        <location evidence="1">Nucleus</location>
    </subcellularLocation>
</comment>
<dbReference type="GO" id="GO:0005730">
    <property type="term" value="C:nucleolus"/>
    <property type="evidence" value="ECO:0007669"/>
    <property type="project" value="TreeGrafter"/>
</dbReference>
<evidence type="ECO:0000256" key="5">
    <source>
        <dbReference type="ARBA" id="ARBA00022723"/>
    </source>
</evidence>
<dbReference type="GO" id="GO:0070212">
    <property type="term" value="P:protein poly-ADP-ribosylation"/>
    <property type="evidence" value="ECO:0007669"/>
    <property type="project" value="TreeGrafter"/>
</dbReference>
<name>A0A9P3PIH2_LYOSH</name>
<dbReference type="PANTHER" id="PTHR10459">
    <property type="entry name" value="DNA LIGASE"/>
    <property type="match status" value="1"/>
</dbReference>
<dbReference type="PROSITE" id="PS51977">
    <property type="entry name" value="WGR"/>
    <property type="match status" value="1"/>
</dbReference>
<dbReference type="InterPro" id="IPR004102">
    <property type="entry name" value="Poly(ADP-ribose)pol_reg_dom"/>
</dbReference>
<evidence type="ECO:0000256" key="11">
    <source>
        <dbReference type="ARBA" id="ARBA00023125"/>
    </source>
</evidence>
<dbReference type="EMBL" id="BRPK01000003">
    <property type="protein sequence ID" value="GLB36568.1"/>
    <property type="molecule type" value="Genomic_DNA"/>
</dbReference>
<evidence type="ECO:0000256" key="8">
    <source>
        <dbReference type="ARBA" id="ARBA00022771"/>
    </source>
</evidence>
<evidence type="ECO:0000259" key="19">
    <source>
        <dbReference type="PROSITE" id="PS51977"/>
    </source>
</evidence>
<dbReference type="GO" id="GO:0003677">
    <property type="term" value="F:DNA binding"/>
    <property type="evidence" value="ECO:0007669"/>
    <property type="project" value="UniProtKB-KW"/>
</dbReference>
<feature type="domain" description="PARP alpha-helical" evidence="18">
    <location>
        <begin position="246"/>
        <end position="372"/>
    </location>
</feature>
<keyword evidence="6" id="KW-0677">Repeat</keyword>
<evidence type="ECO:0000256" key="3">
    <source>
        <dbReference type="ARBA" id="ARBA00022679"/>
    </source>
</evidence>
<evidence type="ECO:0000256" key="7">
    <source>
        <dbReference type="ARBA" id="ARBA00022765"/>
    </source>
</evidence>
<evidence type="ECO:0000259" key="17">
    <source>
        <dbReference type="PROSITE" id="PS51059"/>
    </source>
</evidence>
<evidence type="ECO:0000256" key="1">
    <source>
        <dbReference type="ARBA" id="ARBA00004123"/>
    </source>
</evidence>
<reference evidence="20" key="1">
    <citation type="submission" date="2022-07" db="EMBL/GenBank/DDBJ databases">
        <title>The genome of Lyophyllum shimeji provides insight into the initial evolution of ectomycorrhizal fungal genome.</title>
        <authorList>
            <person name="Kobayashi Y."/>
            <person name="Shibata T."/>
            <person name="Hirakawa H."/>
            <person name="Shigenobu S."/>
            <person name="Nishiyama T."/>
            <person name="Yamada A."/>
            <person name="Hasebe M."/>
            <person name="Kawaguchi M."/>
        </authorList>
    </citation>
    <scope>NUCLEOTIDE SEQUENCE</scope>
    <source>
        <strain evidence="20">AT787</strain>
    </source>
</reference>
<dbReference type="GO" id="GO:0008270">
    <property type="term" value="F:zinc ion binding"/>
    <property type="evidence" value="ECO:0007669"/>
    <property type="project" value="UniProtKB-KW"/>
</dbReference>
<comment type="similarity">
    <text evidence="13">Belongs to the ARTD/PARP family.</text>
</comment>
<evidence type="ECO:0000256" key="10">
    <source>
        <dbReference type="ARBA" id="ARBA00023027"/>
    </source>
</evidence>
<feature type="domain" description="PARP catalytic" evidence="17">
    <location>
        <begin position="386"/>
        <end position="620"/>
    </location>
</feature>
<keyword evidence="21" id="KW-1185">Reference proteome</keyword>
<dbReference type="PANTHER" id="PTHR10459:SF60">
    <property type="entry name" value="POLY [ADP-RIBOSE] POLYMERASE 2"/>
    <property type="match status" value="1"/>
</dbReference>
<dbReference type="InterPro" id="IPR012317">
    <property type="entry name" value="Poly(ADP-ribose)pol_cat_dom"/>
</dbReference>
<evidence type="ECO:0000259" key="18">
    <source>
        <dbReference type="PROSITE" id="PS51060"/>
    </source>
</evidence>
<dbReference type="Pfam" id="PF02877">
    <property type="entry name" value="PARP_reg"/>
    <property type="match status" value="1"/>
</dbReference>
<dbReference type="PROSITE" id="PS51059">
    <property type="entry name" value="PARP_CATALYTIC"/>
    <property type="match status" value="1"/>
</dbReference>
<feature type="compositionally biased region" description="Low complexity" evidence="16">
    <location>
        <begin position="11"/>
        <end position="30"/>
    </location>
</feature>
<dbReference type="AlphaFoldDB" id="A0A9P3PIH2"/>
<dbReference type="InterPro" id="IPR036616">
    <property type="entry name" value="Poly(ADP-ribose)pol_reg_dom_sf"/>
</dbReference>
<keyword evidence="5" id="KW-0479">Metal-binding</keyword>
<evidence type="ECO:0000313" key="21">
    <source>
        <dbReference type="Proteomes" id="UP001063166"/>
    </source>
</evidence>
<dbReference type="EC" id="2.4.2.-" evidence="15"/>
<feature type="compositionally biased region" description="Basic and acidic residues" evidence="16">
    <location>
        <begin position="90"/>
        <end position="99"/>
    </location>
</feature>
<dbReference type="Pfam" id="PF05406">
    <property type="entry name" value="WGR"/>
    <property type="match status" value="1"/>
</dbReference>
<evidence type="ECO:0000256" key="9">
    <source>
        <dbReference type="ARBA" id="ARBA00022833"/>
    </source>
</evidence>
<dbReference type="Gene3D" id="2.20.140.10">
    <property type="entry name" value="WGR domain"/>
    <property type="match status" value="1"/>
</dbReference>
<dbReference type="CDD" id="cd07997">
    <property type="entry name" value="WGR_PARP"/>
    <property type="match status" value="1"/>
</dbReference>
<proteinExistence type="inferred from homology"/>
<dbReference type="Gene3D" id="1.20.142.10">
    <property type="entry name" value="Poly(ADP-ribose) polymerase, regulatory domain"/>
    <property type="match status" value="1"/>
</dbReference>
<keyword evidence="9" id="KW-0862">Zinc</keyword>
<dbReference type="OrthoDB" id="2017365at2759"/>
<comment type="catalytic activity">
    <reaction evidence="14">
        <text>NAD(+) + (ADP-D-ribosyl)n-acceptor = nicotinamide + (ADP-D-ribosyl)n+1-acceptor + H(+).</text>
        <dbReference type="EC" id="2.4.2.30"/>
    </reaction>
</comment>
<evidence type="ECO:0000313" key="20">
    <source>
        <dbReference type="EMBL" id="GLB36568.1"/>
    </source>
</evidence>
<dbReference type="SUPFAM" id="SSF56399">
    <property type="entry name" value="ADP-ribosylation"/>
    <property type="match status" value="1"/>
</dbReference>
<dbReference type="GO" id="GO:1990404">
    <property type="term" value="F:NAD+-protein mono-ADP-ribosyltransferase activity"/>
    <property type="evidence" value="ECO:0007669"/>
    <property type="project" value="TreeGrafter"/>
</dbReference>
<evidence type="ECO:0000256" key="12">
    <source>
        <dbReference type="ARBA" id="ARBA00023242"/>
    </source>
</evidence>
<dbReference type="FunFam" id="3.90.228.10:FF:000002">
    <property type="entry name" value="Poly [ADP-ribose] polymerase"/>
    <property type="match status" value="1"/>
</dbReference>
<dbReference type="InterPro" id="IPR008893">
    <property type="entry name" value="WGR_domain"/>
</dbReference>
<evidence type="ECO:0000256" key="15">
    <source>
        <dbReference type="RuleBase" id="RU362114"/>
    </source>
</evidence>
<dbReference type="SMART" id="SM00773">
    <property type="entry name" value="WGR"/>
    <property type="match status" value="1"/>
</dbReference>
<keyword evidence="7" id="KW-0013">ADP-ribosylation</keyword>
<dbReference type="GO" id="GO:0016779">
    <property type="term" value="F:nucleotidyltransferase activity"/>
    <property type="evidence" value="ECO:0007669"/>
    <property type="project" value="UniProtKB-KW"/>
</dbReference>
<evidence type="ECO:0000256" key="6">
    <source>
        <dbReference type="ARBA" id="ARBA00022737"/>
    </source>
</evidence>
<protein>
    <recommendedName>
        <fullName evidence="15">Poly [ADP-ribose] polymerase</fullName>
        <shortName evidence="15">PARP</shortName>
        <ecNumber evidence="15">2.4.2.-</ecNumber>
    </recommendedName>
</protein>
<dbReference type="Gene3D" id="3.90.228.10">
    <property type="match status" value="1"/>
</dbReference>
<keyword evidence="10 15" id="KW-0520">NAD</keyword>
<dbReference type="GO" id="GO:0003950">
    <property type="term" value="F:NAD+ poly-ADP-ribosyltransferase activity"/>
    <property type="evidence" value="ECO:0007669"/>
    <property type="project" value="UniProtKB-UniRule"/>
</dbReference>
<evidence type="ECO:0000256" key="4">
    <source>
        <dbReference type="ARBA" id="ARBA00022695"/>
    </source>
</evidence>
<feature type="region of interest" description="Disordered" evidence="16">
    <location>
        <begin position="1"/>
        <end position="99"/>
    </location>
</feature>
<accession>A0A9P3PIH2</accession>